<comment type="caution">
    <text evidence="1">The sequence shown here is derived from an EMBL/GenBank/DDBJ whole genome shotgun (WGS) entry which is preliminary data.</text>
</comment>
<protein>
    <recommendedName>
        <fullName evidence="3">Myb-like domain-containing protein</fullName>
    </recommendedName>
</protein>
<gene>
    <name evidence="1" type="ORF">M9Y10_043158</name>
</gene>
<organism evidence="1 2">
    <name type="scientific">Tritrichomonas musculus</name>
    <dbReference type="NCBI Taxonomy" id="1915356"/>
    <lineage>
        <taxon>Eukaryota</taxon>
        <taxon>Metamonada</taxon>
        <taxon>Parabasalia</taxon>
        <taxon>Tritrichomonadida</taxon>
        <taxon>Tritrichomonadidae</taxon>
        <taxon>Tritrichomonas</taxon>
    </lineage>
</organism>
<evidence type="ECO:0000313" key="1">
    <source>
        <dbReference type="EMBL" id="KAK8884055.1"/>
    </source>
</evidence>
<dbReference type="InterPro" id="IPR009057">
    <property type="entry name" value="Homeodomain-like_sf"/>
</dbReference>
<dbReference type="SUPFAM" id="SSF46689">
    <property type="entry name" value="Homeodomain-like"/>
    <property type="match status" value="1"/>
</dbReference>
<sequence>MKSFSHSVSLDSLDYFDYKSSDMGFLDVKLSDNHDDKFINIQSNKINENENNKSKANQQFAYQNPKTSILHDSTKSLFSLGDDSLKEKIISKEFSLASKFSKEDNDFIKKEVLLRAVPNGYEIGKSINKSPRSCQDRYFIYLSDRILSPIWSIEDDVLLLKLYTSIGPRWLSIYKWFPNHSPSYIRARCLNICSDNEATENQTKEIFNNHHFNNQTYSIQSFHEEEQPKVEPEYYQKVISEDLSIPSVNSHQQSPHDDFPSNQVNNLTSVSSSSNVNVQNSNLSTSIGDSVVDIIEVADPNGMHSFNFNSFSDQNSYHISAPLSPDFKYKMQNLEVENDLIDNIKEKQNSYCSNFEINNIVEDMYVRKNILKKIKY</sequence>
<reference evidence="1 2" key="1">
    <citation type="submission" date="2024-04" db="EMBL/GenBank/DDBJ databases">
        <title>Tritrichomonas musculus Genome.</title>
        <authorList>
            <person name="Alves-Ferreira E."/>
            <person name="Grigg M."/>
            <person name="Lorenzi H."/>
            <person name="Galac M."/>
        </authorList>
    </citation>
    <scope>NUCLEOTIDE SEQUENCE [LARGE SCALE GENOMIC DNA]</scope>
    <source>
        <strain evidence="1 2">EAF2021</strain>
    </source>
</reference>
<evidence type="ECO:0000313" key="2">
    <source>
        <dbReference type="Proteomes" id="UP001470230"/>
    </source>
</evidence>
<dbReference type="EMBL" id="JAPFFF010000008">
    <property type="protein sequence ID" value="KAK8884055.1"/>
    <property type="molecule type" value="Genomic_DNA"/>
</dbReference>
<accession>A0ABR2JYW0</accession>
<proteinExistence type="predicted"/>
<keyword evidence="2" id="KW-1185">Reference proteome</keyword>
<evidence type="ECO:0008006" key="3">
    <source>
        <dbReference type="Google" id="ProtNLM"/>
    </source>
</evidence>
<dbReference type="Proteomes" id="UP001470230">
    <property type="component" value="Unassembled WGS sequence"/>
</dbReference>
<name>A0ABR2JYW0_9EUKA</name>